<feature type="domain" description="Methyl-accepting transducer" evidence="5">
    <location>
        <begin position="752"/>
        <end position="981"/>
    </location>
</feature>
<keyword evidence="4" id="KW-0472">Membrane</keyword>
<dbReference type="GO" id="GO:0004888">
    <property type="term" value="F:transmembrane signaling receptor activity"/>
    <property type="evidence" value="ECO:0007669"/>
    <property type="project" value="TreeGrafter"/>
</dbReference>
<feature type="transmembrane region" description="Helical" evidence="4">
    <location>
        <begin position="392"/>
        <end position="418"/>
    </location>
</feature>
<dbReference type="InterPro" id="IPR051310">
    <property type="entry name" value="MCP_chemotaxis"/>
</dbReference>
<dbReference type="SMART" id="SM00283">
    <property type="entry name" value="MA"/>
    <property type="match status" value="1"/>
</dbReference>
<feature type="domain" description="HAMP" evidence="6">
    <location>
        <begin position="478"/>
        <end position="521"/>
    </location>
</feature>
<feature type="domain" description="HAMP" evidence="6">
    <location>
        <begin position="649"/>
        <end position="702"/>
    </location>
</feature>
<dbReference type="GO" id="GO:0005886">
    <property type="term" value="C:plasma membrane"/>
    <property type="evidence" value="ECO:0007669"/>
    <property type="project" value="TreeGrafter"/>
</dbReference>
<dbReference type="Gene3D" id="1.10.8.500">
    <property type="entry name" value="HAMP domain in histidine kinase"/>
    <property type="match status" value="1"/>
</dbReference>
<proteinExistence type="inferred from homology"/>
<accession>A0A1E5CAT9</accession>
<comment type="caution">
    <text evidence="7">The sequence shown here is derived from an EMBL/GenBank/DDBJ whole genome shotgun (WGS) entry which is preliminary data.</text>
</comment>
<keyword evidence="8" id="KW-1185">Reference proteome</keyword>
<evidence type="ECO:0000259" key="6">
    <source>
        <dbReference type="PROSITE" id="PS50885"/>
    </source>
</evidence>
<feature type="domain" description="HAMP" evidence="6">
    <location>
        <begin position="423"/>
        <end position="476"/>
    </location>
</feature>
<dbReference type="Gene3D" id="1.20.120.1530">
    <property type="match status" value="1"/>
</dbReference>
<gene>
    <name evidence="7" type="ORF">A1OK_07320</name>
</gene>
<dbReference type="Proteomes" id="UP000095039">
    <property type="component" value="Unassembled WGS sequence"/>
</dbReference>
<dbReference type="Pfam" id="PF18947">
    <property type="entry name" value="HAMP_2"/>
    <property type="match status" value="1"/>
</dbReference>
<dbReference type="InterPro" id="IPR004089">
    <property type="entry name" value="MCPsignal_dom"/>
</dbReference>
<comment type="similarity">
    <text evidence="2">Belongs to the methyl-accepting chemotaxis (MCP) protein family.</text>
</comment>
<dbReference type="PANTHER" id="PTHR43531:SF14">
    <property type="entry name" value="METHYL-ACCEPTING CHEMOTAXIS PROTEIN I-RELATED"/>
    <property type="match status" value="1"/>
</dbReference>
<dbReference type="GO" id="GO:0006935">
    <property type="term" value="P:chemotaxis"/>
    <property type="evidence" value="ECO:0007669"/>
    <property type="project" value="UniProtKB-KW"/>
</dbReference>
<sequence length="996" mass="108314">MFETWMRKFEDFALVKKLTVILCLIGLVPTIFTAGIGLYSSWSSMETQKSDSLQAIAHLKGDALESYFKNSNSVLLSIANNPMTASAAPAFNNAFNNYPPFKQSQLPDIQRYYQEQFNTKFQEINDISLDADALFEAIGPQAYALQHAYITNNPNPLGQKQALTQAGNQEYDFTHRRFHADFQNYVENFGFYDIFLVDLESGNVVYSAHKEVDFATNLIDGPFAESGLGHAFSGLRERLAAGQSVKTHFVDYQQYRPSYDAPSSFIATPIYTNGEAVSALIVQLPIDQISAVMGKDYGLGETGESFVIGSDKRLRSDTFHNEELTVLSSFKDNIVVNTEAIDAAMASTTSEPPAALHGDNYNGESTLTVYQKVNVSPDVEWLVVVEQESSEALAAVFTLQIIYLLVVVIMVSLVLFTAKTFGLRISRPIQELSAFILALRQNWNFSNRAKVHSKDEAGQAAEALNTMLASLNDAVGTISTTMNGLSQGDFTQRVNTEMTGDLLVLKRSINEFAGELEATVEDIGNVMSQIEQGDFSNRVVKDAQGQLATLKNQVNSSAATTAAFIADTKTVMAALEVGDYNPRITAPAAGDLASLKESINQSIANTEGIIINICDVMASMSEGRFGQTVSLNAQGKMNEMKMAVNGASTSTGTVIANIVSVMNQVSNGDFSARCDTMNVSGDLRQLATSVNQSAENIEHILTHTRQVLEQLAQGNLTDNFTLDAHGDYKTLKQGINQTMASLAVMLKEIQSTASTVSNTSEETSAEVSGLNQQIVTQVKSLKDVSTLMRAMRSNIDEALDHANVSVSVSQKALEHAQESEVLVKQIESAMVSIIDSSRKMQQIISTIEGIAFQTNLLALNASVEAARAGEQGRGFSVVAGEVRNLAQRSAEAAKEISALIIESDERIVLGAEQVNLSGDLLKKITESSSEVCANFDRVNISIKAQFDRVRDASDGVEGVGDSIQQSARILTRINDNMDGVSGQAENLNAMIRRFKY</sequence>
<dbReference type="Gene3D" id="1.10.287.950">
    <property type="entry name" value="Methyl-accepting chemotaxis protein"/>
    <property type="match status" value="1"/>
</dbReference>
<organism evidence="7 8">
    <name type="scientific">Enterovibrio norvegicus FF-454</name>
    <dbReference type="NCBI Taxonomy" id="1185651"/>
    <lineage>
        <taxon>Bacteria</taxon>
        <taxon>Pseudomonadati</taxon>
        <taxon>Pseudomonadota</taxon>
        <taxon>Gammaproteobacteria</taxon>
        <taxon>Vibrionales</taxon>
        <taxon>Vibrionaceae</taxon>
        <taxon>Enterovibrio</taxon>
    </lineage>
</organism>
<evidence type="ECO:0000313" key="8">
    <source>
        <dbReference type="Proteomes" id="UP000095039"/>
    </source>
</evidence>
<evidence type="ECO:0000259" key="5">
    <source>
        <dbReference type="PROSITE" id="PS50111"/>
    </source>
</evidence>
<dbReference type="SMART" id="SM00304">
    <property type="entry name" value="HAMP"/>
    <property type="match status" value="4"/>
</dbReference>
<dbReference type="GO" id="GO:0007165">
    <property type="term" value="P:signal transduction"/>
    <property type="evidence" value="ECO:0007669"/>
    <property type="project" value="UniProtKB-KW"/>
</dbReference>
<reference evidence="7 8" key="1">
    <citation type="journal article" date="2012" name="Science">
        <title>Ecological populations of bacteria act as socially cohesive units of antibiotic production and resistance.</title>
        <authorList>
            <person name="Cordero O.X."/>
            <person name="Wildschutte H."/>
            <person name="Kirkup B."/>
            <person name="Proehl S."/>
            <person name="Ngo L."/>
            <person name="Hussain F."/>
            <person name="Le Roux F."/>
            <person name="Mincer T."/>
            <person name="Polz M.F."/>
        </authorList>
    </citation>
    <scope>NUCLEOTIDE SEQUENCE [LARGE SCALE GENOMIC DNA]</scope>
    <source>
        <strain evidence="7 8">FF-454</strain>
    </source>
</reference>
<keyword evidence="1" id="KW-0488">Methylation</keyword>
<dbReference type="AlphaFoldDB" id="A0A1E5CAT9"/>
<evidence type="ECO:0000256" key="1">
    <source>
        <dbReference type="ARBA" id="ARBA00022481"/>
    </source>
</evidence>
<dbReference type="Gene3D" id="3.30.450.20">
    <property type="entry name" value="PAS domain"/>
    <property type="match status" value="1"/>
</dbReference>
<keyword evidence="4" id="KW-0812">Transmembrane</keyword>
<protein>
    <submittedName>
        <fullName evidence="7">Chemotaxis protein</fullName>
    </submittedName>
</protein>
<dbReference type="CDD" id="cd06225">
    <property type="entry name" value="HAMP"/>
    <property type="match status" value="1"/>
</dbReference>
<dbReference type="PANTHER" id="PTHR43531">
    <property type="entry name" value="PROTEIN ICFG"/>
    <property type="match status" value="1"/>
</dbReference>
<dbReference type="InterPro" id="IPR003660">
    <property type="entry name" value="HAMP_dom"/>
</dbReference>
<dbReference type="PROSITE" id="PS50111">
    <property type="entry name" value="CHEMOTAXIS_TRANSDUC_2"/>
    <property type="match status" value="1"/>
</dbReference>
<dbReference type="EMBL" id="AJWN02000035">
    <property type="protein sequence ID" value="OEE62606.1"/>
    <property type="molecule type" value="Genomic_DNA"/>
</dbReference>
<evidence type="ECO:0000313" key="7">
    <source>
        <dbReference type="EMBL" id="OEE62606.1"/>
    </source>
</evidence>
<keyword evidence="4" id="KW-1133">Transmembrane helix</keyword>
<evidence type="ECO:0000256" key="4">
    <source>
        <dbReference type="SAM" id="Phobius"/>
    </source>
</evidence>
<name>A0A1E5CAT9_9GAMM</name>
<feature type="transmembrane region" description="Helical" evidence="4">
    <location>
        <begin position="20"/>
        <end position="42"/>
    </location>
</feature>
<dbReference type="Pfam" id="PF00672">
    <property type="entry name" value="HAMP"/>
    <property type="match status" value="1"/>
</dbReference>
<dbReference type="SUPFAM" id="SSF58104">
    <property type="entry name" value="Methyl-accepting chemotaxis protein (MCP) signaling domain"/>
    <property type="match status" value="2"/>
</dbReference>
<dbReference type="PROSITE" id="PS50885">
    <property type="entry name" value="HAMP"/>
    <property type="match status" value="3"/>
</dbReference>
<evidence type="ECO:0000256" key="3">
    <source>
        <dbReference type="PROSITE-ProRule" id="PRU00284"/>
    </source>
</evidence>
<keyword evidence="3" id="KW-0807">Transducer</keyword>
<dbReference type="Pfam" id="PF00015">
    <property type="entry name" value="MCPsignal"/>
    <property type="match status" value="1"/>
</dbReference>
<evidence type="ECO:0000256" key="2">
    <source>
        <dbReference type="ARBA" id="ARBA00029447"/>
    </source>
</evidence>